<dbReference type="EMBL" id="JAADJT010000009">
    <property type="protein sequence ID" value="NGZ86546.1"/>
    <property type="molecule type" value="Genomic_DNA"/>
</dbReference>
<feature type="transmembrane region" description="Helical" evidence="1">
    <location>
        <begin position="219"/>
        <end position="238"/>
    </location>
</feature>
<comment type="caution">
    <text evidence="2">The sequence shown here is derived from an EMBL/GenBank/DDBJ whole genome shotgun (WGS) entry which is preliminary data.</text>
</comment>
<protein>
    <recommendedName>
        <fullName evidence="4">Glycosyltransferase RgtA/B/C/D-like domain-containing protein</fullName>
    </recommendedName>
</protein>
<proteinExistence type="predicted"/>
<feature type="transmembrane region" description="Helical" evidence="1">
    <location>
        <begin position="314"/>
        <end position="336"/>
    </location>
</feature>
<reference evidence="3" key="1">
    <citation type="submission" date="2023-07" db="EMBL/GenBank/DDBJ databases">
        <title>Duganella aceri sp. nov., isolated from tree sap.</title>
        <authorList>
            <person name="Kim I.S."/>
        </authorList>
    </citation>
    <scope>NUCLEOTIDE SEQUENCE [LARGE SCALE GENOMIC DNA]</scope>
    <source>
        <strain evidence="3">SAP-35</strain>
    </source>
</reference>
<sequence>MTPARPLRIAGAALAALCLGLTLLASALWYLQLKGDLALLFHSDTDFLPALYRDLVEQGGKLSHWNLTPAPSFFPDWPLFFLANYVGGDFFHALPLFFVLQGLLLFLLSLALLRRGMATHQAMVAAGWACVLLFSWAMDGMVPYNYFYLSGFHCGVFLLLLLSLRLLDQDHGHDRARRVHWPLALVALLATVSDRLYLLQFALPALATLWLLDRRGGRPWKAACAAIVLGALAGILLYKVKWLVAHPLRLPWGVSPAALAQNLPALAQMLGESWRESRAGTLGLAAYYTALTLLLPGTLLGRGWRIADPAAARLALFSWLSAAACLAATLVSTNLFTVRYFIPAYVLPLLAGPALLYLLLPERRRVWLTLALLAATVWPTQAMLRPALRDVALVQPAYYPPEVACMDQVIAHYGLRHGVASYWDAKRVGMLSRHRPQIAPYDQQLRAFHWITSEKVFRANYDFALVRHAEGLDLDTLIRLNGTPAARVDCGIFEVAVFPGGGLRRGFMP</sequence>
<feature type="transmembrane region" description="Helical" evidence="1">
    <location>
        <begin position="90"/>
        <end position="113"/>
    </location>
</feature>
<feature type="transmembrane region" description="Helical" evidence="1">
    <location>
        <begin position="282"/>
        <end position="302"/>
    </location>
</feature>
<feature type="transmembrane region" description="Helical" evidence="1">
    <location>
        <begin position="12"/>
        <end position="31"/>
    </location>
</feature>
<evidence type="ECO:0008006" key="4">
    <source>
        <dbReference type="Google" id="ProtNLM"/>
    </source>
</evidence>
<keyword evidence="1" id="KW-0812">Transmembrane</keyword>
<feature type="transmembrane region" description="Helical" evidence="1">
    <location>
        <begin position="342"/>
        <end position="360"/>
    </location>
</feature>
<dbReference type="Proteomes" id="UP000666369">
    <property type="component" value="Unassembled WGS sequence"/>
</dbReference>
<accession>A0ABX0FPI3</accession>
<evidence type="ECO:0000256" key="1">
    <source>
        <dbReference type="SAM" id="Phobius"/>
    </source>
</evidence>
<feature type="transmembrane region" description="Helical" evidence="1">
    <location>
        <begin position="367"/>
        <end position="384"/>
    </location>
</feature>
<keyword evidence="1" id="KW-0472">Membrane</keyword>
<keyword evidence="3" id="KW-1185">Reference proteome</keyword>
<name>A0ABX0FPI3_9BURK</name>
<feature type="transmembrane region" description="Helical" evidence="1">
    <location>
        <begin position="120"/>
        <end position="138"/>
    </location>
</feature>
<organism evidence="2 3">
    <name type="scientific">Duganella aceris</name>
    <dbReference type="NCBI Taxonomy" id="2703883"/>
    <lineage>
        <taxon>Bacteria</taxon>
        <taxon>Pseudomonadati</taxon>
        <taxon>Pseudomonadota</taxon>
        <taxon>Betaproteobacteria</taxon>
        <taxon>Burkholderiales</taxon>
        <taxon>Oxalobacteraceae</taxon>
        <taxon>Telluria group</taxon>
        <taxon>Duganella</taxon>
    </lineage>
</organism>
<feature type="transmembrane region" description="Helical" evidence="1">
    <location>
        <begin position="144"/>
        <end position="167"/>
    </location>
</feature>
<keyword evidence="1" id="KW-1133">Transmembrane helix</keyword>
<evidence type="ECO:0000313" key="2">
    <source>
        <dbReference type="EMBL" id="NGZ86546.1"/>
    </source>
</evidence>
<evidence type="ECO:0000313" key="3">
    <source>
        <dbReference type="Proteomes" id="UP000666369"/>
    </source>
</evidence>
<gene>
    <name evidence="2" type="ORF">GW587_20070</name>
</gene>
<dbReference type="RefSeq" id="WP_166106388.1">
    <property type="nucleotide sequence ID" value="NZ_JAADJT010000009.1"/>
</dbReference>